<feature type="domain" description="N-acetyltransferase" evidence="1">
    <location>
        <begin position="6"/>
        <end position="147"/>
    </location>
</feature>
<dbReference type="Proteomes" id="UP001221597">
    <property type="component" value="Chromosome"/>
</dbReference>
<proteinExistence type="predicted"/>
<evidence type="ECO:0000259" key="1">
    <source>
        <dbReference type="PROSITE" id="PS51186"/>
    </source>
</evidence>
<keyword evidence="2" id="KW-0012">Acyltransferase</keyword>
<evidence type="ECO:0000313" key="3">
    <source>
        <dbReference type="Proteomes" id="UP001221597"/>
    </source>
</evidence>
<name>A0ABY8IYB8_9BACI</name>
<dbReference type="Pfam" id="PF13673">
    <property type="entry name" value="Acetyltransf_10"/>
    <property type="match status" value="1"/>
</dbReference>
<dbReference type="PROSITE" id="PS51186">
    <property type="entry name" value="GNAT"/>
    <property type="match status" value="1"/>
</dbReference>
<dbReference type="CDD" id="cd04301">
    <property type="entry name" value="NAT_SF"/>
    <property type="match status" value="1"/>
</dbReference>
<keyword evidence="3" id="KW-1185">Reference proteome</keyword>
<dbReference type="InterPro" id="IPR016181">
    <property type="entry name" value="Acyl_CoA_acyltransferase"/>
</dbReference>
<accession>A0ABY8IYB8</accession>
<keyword evidence="2" id="KW-0808">Transferase</keyword>
<sequence>MKWIQKRFDQLTTQELYKILELRTEVFVVEQNCPYKEVDGLDDECVHIWLEDKGEMIAYCRIVPPQASGDYHAIGRVLVVKQQRGKGYAKDLMNKAIETLKQSDNIEGISLHGQEYLRHFYGSFGFKEVTEVYLEDNIPHVDMVMKL</sequence>
<gene>
    <name evidence="2" type="ORF">P9989_02025</name>
</gene>
<dbReference type="EMBL" id="CP121671">
    <property type="protein sequence ID" value="WFT75210.1"/>
    <property type="molecule type" value="Genomic_DNA"/>
</dbReference>
<reference evidence="2 3" key="1">
    <citation type="submission" date="2023-04" db="EMBL/GenBank/DDBJ databases">
        <title>Genome sequence of Halobacillus naozhouensis KACC 21980.</title>
        <authorList>
            <person name="Kim S."/>
            <person name="Heo J."/>
            <person name="Kwon S.-W."/>
        </authorList>
    </citation>
    <scope>NUCLEOTIDE SEQUENCE [LARGE SCALE GENOMIC DNA]</scope>
    <source>
        <strain evidence="2 3">KCTC 13234</strain>
    </source>
</reference>
<dbReference type="GO" id="GO:0016746">
    <property type="term" value="F:acyltransferase activity"/>
    <property type="evidence" value="ECO:0007669"/>
    <property type="project" value="UniProtKB-KW"/>
</dbReference>
<organism evidence="2 3">
    <name type="scientific">Halobacillus naozhouensis</name>
    <dbReference type="NCBI Taxonomy" id="554880"/>
    <lineage>
        <taxon>Bacteria</taxon>
        <taxon>Bacillati</taxon>
        <taxon>Bacillota</taxon>
        <taxon>Bacilli</taxon>
        <taxon>Bacillales</taxon>
        <taxon>Bacillaceae</taxon>
        <taxon>Halobacillus</taxon>
    </lineage>
</organism>
<dbReference type="SUPFAM" id="SSF55729">
    <property type="entry name" value="Acyl-CoA N-acyltransferases (Nat)"/>
    <property type="match status" value="1"/>
</dbReference>
<dbReference type="Gene3D" id="3.40.630.30">
    <property type="match status" value="1"/>
</dbReference>
<dbReference type="InterPro" id="IPR000182">
    <property type="entry name" value="GNAT_dom"/>
</dbReference>
<protein>
    <submittedName>
        <fullName evidence="2">GNAT family N-acetyltransferase</fullName>
        <ecNumber evidence="2">2.3.1.-</ecNumber>
    </submittedName>
</protein>
<evidence type="ECO:0000313" key="2">
    <source>
        <dbReference type="EMBL" id="WFT75210.1"/>
    </source>
</evidence>
<dbReference type="RefSeq" id="WP_283077179.1">
    <property type="nucleotide sequence ID" value="NZ_CP121671.1"/>
</dbReference>
<dbReference type="EC" id="2.3.1.-" evidence="2"/>